<organism evidence="2 3">
    <name type="scientific">Leersia perrieri</name>
    <dbReference type="NCBI Taxonomy" id="77586"/>
    <lineage>
        <taxon>Eukaryota</taxon>
        <taxon>Viridiplantae</taxon>
        <taxon>Streptophyta</taxon>
        <taxon>Embryophyta</taxon>
        <taxon>Tracheophyta</taxon>
        <taxon>Spermatophyta</taxon>
        <taxon>Magnoliopsida</taxon>
        <taxon>Liliopsida</taxon>
        <taxon>Poales</taxon>
        <taxon>Poaceae</taxon>
        <taxon>BOP clade</taxon>
        <taxon>Oryzoideae</taxon>
        <taxon>Oryzeae</taxon>
        <taxon>Oryzinae</taxon>
        <taxon>Leersia</taxon>
    </lineage>
</organism>
<evidence type="ECO:0000256" key="1">
    <source>
        <dbReference type="SAM" id="MobiDB-lite"/>
    </source>
</evidence>
<dbReference type="EnsemblPlants" id="LPERR08G03370.1">
    <property type="protein sequence ID" value="LPERR08G03370.1"/>
    <property type="gene ID" value="LPERR08G03370"/>
</dbReference>
<reference evidence="2 3" key="1">
    <citation type="submission" date="2012-08" db="EMBL/GenBank/DDBJ databases">
        <title>Oryza genome evolution.</title>
        <authorList>
            <person name="Wing R.A."/>
        </authorList>
    </citation>
    <scope>NUCLEOTIDE SEQUENCE</scope>
</reference>
<dbReference type="AlphaFoldDB" id="A0A0D9X4K1"/>
<dbReference type="Proteomes" id="UP000032180">
    <property type="component" value="Chromosome 8"/>
</dbReference>
<proteinExistence type="predicted"/>
<dbReference type="HOGENOM" id="CLU_2227566_0_0_1"/>
<accession>A0A0D9X4K1</accession>
<evidence type="ECO:0008006" key="4">
    <source>
        <dbReference type="Google" id="ProtNLM"/>
    </source>
</evidence>
<reference evidence="2" key="3">
    <citation type="submission" date="2015-04" db="UniProtKB">
        <authorList>
            <consortium name="EnsemblPlants"/>
        </authorList>
    </citation>
    <scope>IDENTIFICATION</scope>
</reference>
<evidence type="ECO:0000313" key="2">
    <source>
        <dbReference type="EnsemblPlants" id="LPERR08G03370.1"/>
    </source>
</evidence>
<feature type="region of interest" description="Disordered" evidence="1">
    <location>
        <begin position="69"/>
        <end position="90"/>
    </location>
</feature>
<evidence type="ECO:0000313" key="3">
    <source>
        <dbReference type="Proteomes" id="UP000032180"/>
    </source>
</evidence>
<keyword evidence="3" id="KW-1185">Reference proteome</keyword>
<name>A0A0D9X4K1_9ORYZ</name>
<sequence length="90" mass="10515">MAFYKYGFAFLAGTGFGAALTSLRRDHCPLHRRHCCHRRRYDHDHHTADEMDYKEAAGEEFYMKERKRGTTMKAKKAAVAAREEDDDDDE</sequence>
<reference evidence="3" key="2">
    <citation type="submission" date="2013-12" db="EMBL/GenBank/DDBJ databases">
        <authorList>
            <person name="Yu Y."/>
            <person name="Lee S."/>
            <person name="de Baynast K."/>
            <person name="Wissotski M."/>
            <person name="Liu L."/>
            <person name="Talag J."/>
            <person name="Goicoechea J."/>
            <person name="Angelova A."/>
            <person name="Jetty R."/>
            <person name="Kudrna D."/>
            <person name="Golser W."/>
            <person name="Rivera L."/>
            <person name="Zhang J."/>
            <person name="Wing R."/>
        </authorList>
    </citation>
    <scope>NUCLEOTIDE SEQUENCE</scope>
</reference>
<dbReference type="Gramene" id="LPERR08G03370.1">
    <property type="protein sequence ID" value="LPERR08G03370.1"/>
    <property type="gene ID" value="LPERR08G03370"/>
</dbReference>
<protein>
    <recommendedName>
        <fullName evidence="4">Defense-responsive protein</fullName>
    </recommendedName>
</protein>